<dbReference type="RefSeq" id="WP_227182259.1">
    <property type="nucleotide sequence ID" value="NZ_JAJBZT010000028.1"/>
</dbReference>
<dbReference type="SUPFAM" id="SSF51182">
    <property type="entry name" value="RmlC-like cupins"/>
    <property type="match status" value="1"/>
</dbReference>
<name>A0ABS8DBP6_9NEIS</name>
<comment type="caution">
    <text evidence="2">The sequence shown here is derived from an EMBL/GenBank/DDBJ whole genome shotgun (WGS) entry which is preliminary data.</text>
</comment>
<evidence type="ECO:0000313" key="3">
    <source>
        <dbReference type="Proteomes" id="UP001165395"/>
    </source>
</evidence>
<dbReference type="PANTHER" id="PTHR39193">
    <property type="entry name" value="5-DEOXY-GLUCURONATE ISOMERASE"/>
    <property type="match status" value="1"/>
</dbReference>
<dbReference type="NCBIfam" id="TIGR04378">
    <property type="entry name" value="myo_inos_iolB"/>
    <property type="match status" value="1"/>
</dbReference>
<protein>
    <submittedName>
        <fullName evidence="2">5-deoxy-glucuronate isomerase</fullName>
        <ecNumber evidence="2">5.3.1.30</ecNumber>
    </submittedName>
</protein>
<feature type="non-terminal residue" evidence="2">
    <location>
        <position position="206"/>
    </location>
</feature>
<dbReference type="PANTHER" id="PTHR39193:SF1">
    <property type="entry name" value="5-DEOXY-GLUCURONATE ISOMERASE"/>
    <property type="match status" value="1"/>
</dbReference>
<keyword evidence="3" id="KW-1185">Reference proteome</keyword>
<dbReference type="InterPro" id="IPR021120">
    <property type="entry name" value="KduI/IolB_isomerase"/>
</dbReference>
<gene>
    <name evidence="2" type="primary">iolB</name>
    <name evidence="2" type="ORF">LIN78_17945</name>
</gene>
<sequence>MTLLAKNTKQGQDRVLVTPESAGWTYVGFNVKHLNVGEVVSKLETNKETCIVLLSGVVTIKAGDQTWKEIGSRTSVFDERAPYAAYIPPHQTWEVAAHTDVEIAICTAPAEGKLPARLIEPSMIKRSVRGVATNTRYITDILPQTEPAESLLVVEVRTPQSHSSSYPPHKHDQDAIPEESILEETYYHRINPQQGFVFQRVYTDDR</sequence>
<dbReference type="EMBL" id="JAJBZT010000028">
    <property type="protein sequence ID" value="MCB6185428.1"/>
    <property type="molecule type" value="Genomic_DNA"/>
</dbReference>
<dbReference type="EC" id="5.3.1.30" evidence="2"/>
<dbReference type="InterPro" id="IPR024203">
    <property type="entry name" value="Deoxy-glucuronate_isom_IolB"/>
</dbReference>
<dbReference type="InterPro" id="IPR011051">
    <property type="entry name" value="RmlC_Cupin_sf"/>
</dbReference>
<dbReference type="Proteomes" id="UP001165395">
    <property type="component" value="Unassembled WGS sequence"/>
</dbReference>
<proteinExistence type="predicted"/>
<accession>A0ABS8DBP6</accession>
<organism evidence="2 3">
    <name type="scientific">Leeia speluncae</name>
    <dbReference type="NCBI Taxonomy" id="2884804"/>
    <lineage>
        <taxon>Bacteria</taxon>
        <taxon>Pseudomonadati</taxon>
        <taxon>Pseudomonadota</taxon>
        <taxon>Betaproteobacteria</taxon>
        <taxon>Neisseriales</taxon>
        <taxon>Leeiaceae</taxon>
        <taxon>Leeia</taxon>
    </lineage>
</organism>
<keyword evidence="1 2" id="KW-0413">Isomerase</keyword>
<evidence type="ECO:0000313" key="2">
    <source>
        <dbReference type="EMBL" id="MCB6185428.1"/>
    </source>
</evidence>
<evidence type="ECO:0000256" key="1">
    <source>
        <dbReference type="ARBA" id="ARBA00023235"/>
    </source>
</evidence>
<dbReference type="Pfam" id="PF04962">
    <property type="entry name" value="KduI"/>
    <property type="match status" value="1"/>
</dbReference>
<dbReference type="GO" id="GO:0102482">
    <property type="term" value="F:5-deoxy-D-glucuronate isomerase activity"/>
    <property type="evidence" value="ECO:0007669"/>
    <property type="project" value="UniProtKB-EC"/>
</dbReference>
<dbReference type="InterPro" id="IPR014710">
    <property type="entry name" value="RmlC-like_jellyroll"/>
</dbReference>
<dbReference type="Gene3D" id="2.60.120.10">
    <property type="entry name" value="Jelly Rolls"/>
    <property type="match status" value="2"/>
</dbReference>
<reference evidence="2" key="1">
    <citation type="submission" date="2021-10" db="EMBL/GenBank/DDBJ databases">
        <title>The complete genome sequence of Leeia sp. TBRC 13508.</title>
        <authorList>
            <person name="Charoenyingcharoen P."/>
            <person name="Yukphan P."/>
        </authorList>
    </citation>
    <scope>NUCLEOTIDE SEQUENCE</scope>
    <source>
        <strain evidence="2">TBRC 13508</strain>
    </source>
</reference>